<dbReference type="HAMAP" id="MF_00303">
    <property type="entry name" value="Trigger_factor_Tig"/>
    <property type="match status" value="1"/>
</dbReference>
<organism evidence="10">
    <name type="scientific">freshwater metagenome</name>
    <dbReference type="NCBI Taxonomy" id="449393"/>
    <lineage>
        <taxon>unclassified sequences</taxon>
        <taxon>metagenomes</taxon>
        <taxon>ecological metagenomes</taxon>
    </lineage>
</organism>
<keyword evidence="6" id="KW-0413">Isomerase</keyword>
<dbReference type="SUPFAM" id="SSF102735">
    <property type="entry name" value="Trigger factor ribosome-binding domain"/>
    <property type="match status" value="1"/>
</dbReference>
<evidence type="ECO:0000256" key="4">
    <source>
        <dbReference type="ARBA" id="ARBA00023110"/>
    </source>
</evidence>
<evidence type="ECO:0000256" key="2">
    <source>
        <dbReference type="ARBA" id="ARBA00005464"/>
    </source>
</evidence>
<feature type="compositionally biased region" description="Low complexity" evidence="7">
    <location>
        <begin position="486"/>
        <end position="495"/>
    </location>
</feature>
<feature type="compositionally biased region" description="Basic residues" evidence="7">
    <location>
        <begin position="467"/>
        <end position="485"/>
    </location>
</feature>
<dbReference type="Gene3D" id="3.10.50.40">
    <property type="match status" value="1"/>
</dbReference>
<dbReference type="PANTHER" id="PTHR30560:SF3">
    <property type="entry name" value="TRIGGER FACTOR-LIKE PROTEIN TIG, CHLOROPLASTIC"/>
    <property type="match status" value="1"/>
</dbReference>
<feature type="compositionally biased region" description="Basic and acidic residues" evidence="7">
    <location>
        <begin position="451"/>
        <end position="462"/>
    </location>
</feature>
<dbReference type="SUPFAM" id="SSF109998">
    <property type="entry name" value="Triger factor/SurA peptide-binding domain-like"/>
    <property type="match status" value="1"/>
</dbReference>
<dbReference type="GO" id="GO:0043022">
    <property type="term" value="F:ribosome binding"/>
    <property type="evidence" value="ECO:0007669"/>
    <property type="project" value="TreeGrafter"/>
</dbReference>
<dbReference type="GO" id="GO:0003755">
    <property type="term" value="F:peptidyl-prolyl cis-trans isomerase activity"/>
    <property type="evidence" value="ECO:0007669"/>
    <property type="project" value="UniProtKB-KW"/>
</dbReference>
<dbReference type="GO" id="GO:0051083">
    <property type="term" value="P:'de novo' cotranslational protein folding"/>
    <property type="evidence" value="ECO:0007669"/>
    <property type="project" value="TreeGrafter"/>
</dbReference>
<dbReference type="GO" id="GO:0015031">
    <property type="term" value="P:protein transport"/>
    <property type="evidence" value="ECO:0007669"/>
    <property type="project" value="InterPro"/>
</dbReference>
<gene>
    <name evidence="10" type="ORF">UFOPK3605_01196</name>
</gene>
<feature type="region of interest" description="Disordered" evidence="7">
    <location>
        <begin position="441"/>
        <end position="501"/>
    </location>
</feature>
<dbReference type="AlphaFoldDB" id="A0A6J7H682"/>
<feature type="domain" description="Trigger factor C-terminal" evidence="9">
    <location>
        <begin position="270"/>
        <end position="430"/>
    </location>
</feature>
<dbReference type="InterPro" id="IPR036611">
    <property type="entry name" value="Trigger_fac_ribosome-bd_sf"/>
</dbReference>
<dbReference type="Gene3D" id="1.10.3120.10">
    <property type="entry name" value="Trigger factor, C-terminal domain"/>
    <property type="match status" value="1"/>
</dbReference>
<sequence>MRTGSLIVPMASLSTSIEKLDNNKVRLSVAVPADEFELAVTIAFRKLAREVRIPGFRPGKAPRALLESRLGSGVAREQALRDALPDYYATAVATEAIDAIASPEIDITAGEESGDVKFDAVVEVRPVVKIKGYEKISVSVADTSVPKEAIAEQIDALRERFADLEDSSNPLTSGDYAQIDIKASSNGEAIDALSATDYLYEVGSARVVPELDSEILGKNIGDIFEFTADVPIQEGDAPSVSFQVLVKSCQKKVLPELSSDWVSEVSEFATVAELEADTKSRLDLYARVQAQLEGRDKILESLANLVSQEAPEPLVAQEMERRLHDLHHRLEPQGVTVPQYLAATGQNQETFIASLREGCGQAVRADLALRAVVAQESIVVADTEVESEIEQLAQRMGEKPDAVKKDLQQRGLIEAVQLDLARGKAVQFLIDHATVTDAAGNVIDMTPPEPPEVKKPEVKKPESQATKTKKPAVKKTASKANKTKSTKTTQKASTNQEEKTE</sequence>
<keyword evidence="4" id="KW-0697">Rotamase</keyword>
<name>A0A6J7H682_9ZZZZ</name>
<dbReference type="PANTHER" id="PTHR30560">
    <property type="entry name" value="TRIGGER FACTOR CHAPERONE AND PEPTIDYL-PROLYL CIS/TRANS ISOMERASE"/>
    <property type="match status" value="1"/>
</dbReference>
<dbReference type="InterPro" id="IPR027304">
    <property type="entry name" value="Trigger_fact/SurA_dom_sf"/>
</dbReference>
<dbReference type="InterPro" id="IPR005215">
    <property type="entry name" value="Trig_fac"/>
</dbReference>
<feature type="domain" description="Trigger factor ribosome-binding bacterial" evidence="8">
    <location>
        <begin position="15"/>
        <end position="157"/>
    </location>
</feature>
<dbReference type="GO" id="GO:0044183">
    <property type="term" value="F:protein folding chaperone"/>
    <property type="evidence" value="ECO:0007669"/>
    <property type="project" value="TreeGrafter"/>
</dbReference>
<dbReference type="InterPro" id="IPR008881">
    <property type="entry name" value="Trigger_fac_ribosome-bd_bac"/>
</dbReference>
<dbReference type="EMBL" id="CAFBMM010000068">
    <property type="protein sequence ID" value="CAB4912253.1"/>
    <property type="molecule type" value="Genomic_DNA"/>
</dbReference>
<evidence type="ECO:0000256" key="1">
    <source>
        <dbReference type="ARBA" id="ARBA00000971"/>
    </source>
</evidence>
<accession>A0A6J7H682</accession>
<dbReference type="NCBIfam" id="TIGR00115">
    <property type="entry name" value="tig"/>
    <property type="match status" value="1"/>
</dbReference>
<dbReference type="InterPro" id="IPR037041">
    <property type="entry name" value="Trigger_fac_C_sf"/>
</dbReference>
<proteinExistence type="inferred from homology"/>
<evidence type="ECO:0000313" key="10">
    <source>
        <dbReference type="EMBL" id="CAB4912253.1"/>
    </source>
</evidence>
<evidence type="ECO:0000259" key="8">
    <source>
        <dbReference type="Pfam" id="PF05697"/>
    </source>
</evidence>
<comment type="similarity">
    <text evidence="2">Belongs to the FKBP-type PPIase family. Tig subfamily.</text>
</comment>
<dbReference type="InterPro" id="IPR046357">
    <property type="entry name" value="PPIase_dom_sf"/>
</dbReference>
<dbReference type="Pfam" id="PF05698">
    <property type="entry name" value="Trigger_C"/>
    <property type="match status" value="1"/>
</dbReference>
<evidence type="ECO:0000256" key="5">
    <source>
        <dbReference type="ARBA" id="ARBA00023186"/>
    </source>
</evidence>
<evidence type="ECO:0000256" key="7">
    <source>
        <dbReference type="SAM" id="MobiDB-lite"/>
    </source>
</evidence>
<evidence type="ECO:0000259" key="9">
    <source>
        <dbReference type="Pfam" id="PF05698"/>
    </source>
</evidence>
<dbReference type="EC" id="5.2.1.8" evidence="3"/>
<keyword evidence="5" id="KW-0143">Chaperone</keyword>
<dbReference type="Pfam" id="PF05697">
    <property type="entry name" value="Trigger_N"/>
    <property type="match status" value="1"/>
</dbReference>
<evidence type="ECO:0000256" key="3">
    <source>
        <dbReference type="ARBA" id="ARBA00013194"/>
    </source>
</evidence>
<dbReference type="Gene3D" id="3.30.70.1050">
    <property type="entry name" value="Trigger factor ribosome-binding domain"/>
    <property type="match status" value="1"/>
</dbReference>
<dbReference type="SUPFAM" id="SSF54534">
    <property type="entry name" value="FKBP-like"/>
    <property type="match status" value="1"/>
</dbReference>
<reference evidence="10" key="1">
    <citation type="submission" date="2020-05" db="EMBL/GenBank/DDBJ databases">
        <authorList>
            <person name="Chiriac C."/>
            <person name="Salcher M."/>
            <person name="Ghai R."/>
            <person name="Kavagutti S V."/>
        </authorList>
    </citation>
    <scope>NUCLEOTIDE SEQUENCE</scope>
</reference>
<comment type="catalytic activity">
    <reaction evidence="1">
        <text>[protein]-peptidylproline (omega=180) = [protein]-peptidylproline (omega=0)</text>
        <dbReference type="Rhea" id="RHEA:16237"/>
        <dbReference type="Rhea" id="RHEA-COMP:10747"/>
        <dbReference type="Rhea" id="RHEA-COMP:10748"/>
        <dbReference type="ChEBI" id="CHEBI:83833"/>
        <dbReference type="ChEBI" id="CHEBI:83834"/>
        <dbReference type="EC" id="5.2.1.8"/>
    </reaction>
</comment>
<evidence type="ECO:0000256" key="6">
    <source>
        <dbReference type="ARBA" id="ARBA00023235"/>
    </source>
</evidence>
<dbReference type="GO" id="GO:0043335">
    <property type="term" value="P:protein unfolding"/>
    <property type="evidence" value="ECO:0007669"/>
    <property type="project" value="TreeGrafter"/>
</dbReference>
<protein>
    <recommendedName>
        <fullName evidence="3">peptidylprolyl isomerase</fullName>
        <ecNumber evidence="3">5.2.1.8</ecNumber>
    </recommendedName>
</protein>
<dbReference type="InterPro" id="IPR008880">
    <property type="entry name" value="Trigger_fac_C"/>
</dbReference>